<proteinExistence type="predicted"/>
<keyword evidence="2" id="KW-1185">Reference proteome</keyword>
<reference evidence="1 2" key="1">
    <citation type="submission" date="2019-05" db="EMBL/GenBank/DDBJ databases">
        <title>Another draft genome of Portunus trituberculatus and its Hox gene families provides insights of decapod evolution.</title>
        <authorList>
            <person name="Jeong J.-H."/>
            <person name="Song I."/>
            <person name="Kim S."/>
            <person name="Choi T."/>
            <person name="Kim D."/>
            <person name="Ryu S."/>
            <person name="Kim W."/>
        </authorList>
    </citation>
    <scope>NUCLEOTIDE SEQUENCE [LARGE SCALE GENOMIC DNA]</scope>
    <source>
        <tissue evidence="1">Muscle</tissue>
    </source>
</reference>
<accession>A0A5B7ITG1</accession>
<dbReference type="EMBL" id="VSRR010069113">
    <property type="protein sequence ID" value="MPC85653.1"/>
    <property type="molecule type" value="Genomic_DNA"/>
</dbReference>
<gene>
    <name evidence="1" type="ORF">E2C01_080435</name>
</gene>
<protein>
    <submittedName>
        <fullName evidence="1">Uncharacterized protein</fullName>
    </submittedName>
</protein>
<dbReference type="AlphaFoldDB" id="A0A5B7ITG1"/>
<sequence length="56" mass="6594">MEVTRLMAGVFTILIHMIRKLDKIVLILSRMNTKKPHRTEGVKFPGFFFYSCESVY</sequence>
<name>A0A5B7ITG1_PORTR</name>
<evidence type="ECO:0000313" key="1">
    <source>
        <dbReference type="EMBL" id="MPC85653.1"/>
    </source>
</evidence>
<organism evidence="1 2">
    <name type="scientific">Portunus trituberculatus</name>
    <name type="common">Swimming crab</name>
    <name type="synonym">Neptunus trituberculatus</name>
    <dbReference type="NCBI Taxonomy" id="210409"/>
    <lineage>
        <taxon>Eukaryota</taxon>
        <taxon>Metazoa</taxon>
        <taxon>Ecdysozoa</taxon>
        <taxon>Arthropoda</taxon>
        <taxon>Crustacea</taxon>
        <taxon>Multicrustacea</taxon>
        <taxon>Malacostraca</taxon>
        <taxon>Eumalacostraca</taxon>
        <taxon>Eucarida</taxon>
        <taxon>Decapoda</taxon>
        <taxon>Pleocyemata</taxon>
        <taxon>Brachyura</taxon>
        <taxon>Eubrachyura</taxon>
        <taxon>Portunoidea</taxon>
        <taxon>Portunidae</taxon>
        <taxon>Portuninae</taxon>
        <taxon>Portunus</taxon>
    </lineage>
</organism>
<evidence type="ECO:0000313" key="2">
    <source>
        <dbReference type="Proteomes" id="UP000324222"/>
    </source>
</evidence>
<comment type="caution">
    <text evidence="1">The sequence shown here is derived from an EMBL/GenBank/DDBJ whole genome shotgun (WGS) entry which is preliminary data.</text>
</comment>
<dbReference type="Proteomes" id="UP000324222">
    <property type="component" value="Unassembled WGS sequence"/>
</dbReference>